<dbReference type="RefSeq" id="WP_054731302.1">
    <property type="nucleotide sequence ID" value="NZ_CP009429.1"/>
</dbReference>
<gene>
    <name evidence="2" type="ORF">ATM17_19940</name>
</gene>
<keyword evidence="3" id="KW-1185">Reference proteome</keyword>
<keyword evidence="2" id="KW-0418">Kinase</keyword>
<dbReference type="AlphaFoldDB" id="A0AAC9FGA7"/>
<dbReference type="InterPro" id="IPR002575">
    <property type="entry name" value="Aminoglycoside_PTrfase"/>
</dbReference>
<reference evidence="3" key="1">
    <citation type="submission" date="2015-11" db="EMBL/GenBank/DDBJ databases">
        <title>Complete genome sequence of a polyethylene-glycol degrader Sphingopyxis macrogoltabida 203N (NBRC 111659).</title>
        <authorList>
            <person name="Yoshiyuki O."/>
            <person name="Shouta N."/>
            <person name="Nagata Y."/>
            <person name="Numata M."/>
            <person name="Tsuchikane K."/>
            <person name="Hosoyama A."/>
            <person name="Yamazoe A."/>
            <person name="Tsuda M."/>
            <person name="Fujita N."/>
            <person name="Kawai F."/>
        </authorList>
    </citation>
    <scope>NUCLEOTIDE SEQUENCE [LARGE SCALE GENOMIC DNA]</scope>
    <source>
        <strain evidence="3">203N</strain>
    </source>
</reference>
<dbReference type="CDD" id="cd05154">
    <property type="entry name" value="ACAD10_11_N-like"/>
    <property type="match status" value="1"/>
</dbReference>
<dbReference type="InterPro" id="IPR051678">
    <property type="entry name" value="AGP_Transferase"/>
</dbReference>
<feature type="domain" description="Aminoglycoside phosphotransferase" evidence="1">
    <location>
        <begin position="26"/>
        <end position="257"/>
    </location>
</feature>
<protein>
    <submittedName>
        <fullName evidence="2">Tyrosine protein kinase</fullName>
    </submittedName>
</protein>
<dbReference type="InterPro" id="IPR041726">
    <property type="entry name" value="ACAD10_11_N"/>
</dbReference>
<dbReference type="InterPro" id="IPR011009">
    <property type="entry name" value="Kinase-like_dom_sf"/>
</dbReference>
<accession>A0AAC9FGA7</accession>
<sequence length="449" mass="47977">MNDLGVPLSAFMTRVAGPGNLERLMRLSGGANMESWAFDWAGKGYVLRRAPSAEYMEGRPYGHADEAALVMAAHAGGVRAPEVVGVLGDGDGMGTGYVMDRVVAEVAPAKILAAPPPSLLDDLARELARTHALPRATIPAAIPTMDTAAALAELKARFMAYGGDRPLIALAIKWCEDHLPAPADPVLVHGDYRMGNIMVDVGKETGGLAVVLDWELAHLGDAHEDLAYGCMTVWRFGRLDQPAFGVGGLDDFFAAYEAAGGAPVDRDRFHFWLVYRTLWWALGCLQMGQAWRSGADTTVERVVVGRRTAEQELDLLLLLEAEAPEVERLRTLPASPPAAPGPVGEPVNREMVQAVRDWLEQAIKPRAEGHDKFEVAVAMNALGIVMRDLDAGVCAEEAALAGALLAGARTLAEPGLLAALRRAALDKLAVDSPKYAALARARSLWGGQE</sequence>
<proteinExistence type="predicted"/>
<dbReference type="EMBL" id="CP013344">
    <property type="protein sequence ID" value="AMU91290.1"/>
    <property type="molecule type" value="Genomic_DNA"/>
</dbReference>
<dbReference type="SUPFAM" id="SSF56112">
    <property type="entry name" value="Protein kinase-like (PK-like)"/>
    <property type="match status" value="1"/>
</dbReference>
<dbReference type="Proteomes" id="UP000076088">
    <property type="component" value="Chromosome"/>
</dbReference>
<dbReference type="KEGG" id="smaz:LH19_19390"/>
<keyword evidence="2" id="KW-0808">Transferase</keyword>
<reference evidence="2 3" key="2">
    <citation type="journal article" date="2016" name="Genome Announc.">
        <title>Complete Genome Sequence of Sphingopyxis macrogoltabida Strain 203N (NBRC 111659), a Polyethylene Glycol Degrader.</title>
        <authorList>
            <person name="Ohtsubo Y."/>
            <person name="Nonoyama S."/>
            <person name="Nagata Y."/>
            <person name="Numata M."/>
            <person name="Tsuchikane K."/>
            <person name="Hosoyama A."/>
            <person name="Yamazoe A."/>
            <person name="Tsuda M."/>
            <person name="Fujita N."/>
            <person name="Kawai F."/>
        </authorList>
    </citation>
    <scope>NUCLEOTIDE SEQUENCE [LARGE SCALE GENOMIC DNA]</scope>
    <source>
        <strain evidence="2 3">203N</strain>
    </source>
</reference>
<evidence type="ECO:0000313" key="3">
    <source>
        <dbReference type="Proteomes" id="UP000076088"/>
    </source>
</evidence>
<dbReference type="PANTHER" id="PTHR21310">
    <property type="entry name" value="AMINOGLYCOSIDE PHOSPHOTRANSFERASE-RELATED-RELATED"/>
    <property type="match status" value="1"/>
</dbReference>
<evidence type="ECO:0000259" key="1">
    <source>
        <dbReference type="Pfam" id="PF01636"/>
    </source>
</evidence>
<evidence type="ECO:0000313" key="2">
    <source>
        <dbReference type="EMBL" id="AMU91290.1"/>
    </source>
</evidence>
<dbReference type="GO" id="GO:0016301">
    <property type="term" value="F:kinase activity"/>
    <property type="evidence" value="ECO:0007669"/>
    <property type="project" value="UniProtKB-KW"/>
</dbReference>
<dbReference type="PANTHER" id="PTHR21310:SF57">
    <property type="entry name" value="BLR2944 PROTEIN"/>
    <property type="match status" value="1"/>
</dbReference>
<organism evidence="2 3">
    <name type="scientific">Sphingopyxis macrogoltabida</name>
    <name type="common">Sphingomonas macrogoltabidus</name>
    <dbReference type="NCBI Taxonomy" id="33050"/>
    <lineage>
        <taxon>Bacteria</taxon>
        <taxon>Pseudomonadati</taxon>
        <taxon>Pseudomonadota</taxon>
        <taxon>Alphaproteobacteria</taxon>
        <taxon>Sphingomonadales</taxon>
        <taxon>Sphingomonadaceae</taxon>
        <taxon>Sphingopyxis</taxon>
    </lineage>
</organism>
<name>A0AAC9FGA7_SPHMC</name>
<dbReference type="Gene3D" id="3.90.1200.10">
    <property type="match status" value="1"/>
</dbReference>
<dbReference type="Pfam" id="PF01636">
    <property type="entry name" value="APH"/>
    <property type="match status" value="1"/>
</dbReference>